<evidence type="ECO:0000313" key="1">
    <source>
        <dbReference type="EMBL" id="KUF97849.1"/>
    </source>
</evidence>
<evidence type="ECO:0000313" key="2">
    <source>
        <dbReference type="Proteomes" id="UP000052943"/>
    </source>
</evidence>
<name>A0A0W8DNA3_PHYNI</name>
<organism evidence="1 2">
    <name type="scientific">Phytophthora nicotianae</name>
    <name type="common">Potato buckeye rot agent</name>
    <name type="synonym">Phytophthora parasitica</name>
    <dbReference type="NCBI Taxonomy" id="4792"/>
    <lineage>
        <taxon>Eukaryota</taxon>
        <taxon>Sar</taxon>
        <taxon>Stramenopiles</taxon>
        <taxon>Oomycota</taxon>
        <taxon>Peronosporomycetes</taxon>
        <taxon>Peronosporales</taxon>
        <taxon>Peronosporaceae</taxon>
        <taxon>Phytophthora</taxon>
    </lineage>
</organism>
<gene>
    <name evidence="1" type="ORF">AM587_10010762</name>
</gene>
<dbReference type="AlphaFoldDB" id="A0A0W8DNA3"/>
<accession>A0A0W8DNA3</accession>
<sequence>MTQRGRNYIAEKTFWDYSDAHPKLLLTVKTQCWKRLTDDTRLNFYRDIYLHAKERFIKEDARVRIEKALSIWRTREPRHRFARWKVFVACRKLMRRGDTHFHNCSMAKLVKKFRQNCHRGQEMHRMVLEARKLYNASLLRFTFKPWALFWHSMQLM</sequence>
<protein>
    <submittedName>
        <fullName evidence="1">Uncharacterized protein</fullName>
    </submittedName>
</protein>
<comment type="caution">
    <text evidence="1">The sequence shown here is derived from an EMBL/GenBank/DDBJ whole genome shotgun (WGS) entry which is preliminary data.</text>
</comment>
<proteinExistence type="predicted"/>
<dbReference type="OrthoDB" id="64244at2759"/>
<dbReference type="Proteomes" id="UP000052943">
    <property type="component" value="Unassembled WGS sequence"/>
</dbReference>
<reference evidence="1 2" key="1">
    <citation type="submission" date="2015-11" db="EMBL/GenBank/DDBJ databases">
        <title>Genomes and virulence difference between two physiological races of Phytophthora nicotianae.</title>
        <authorList>
            <person name="Liu H."/>
            <person name="Ma X."/>
            <person name="Yu H."/>
            <person name="Fang D."/>
            <person name="Li Y."/>
            <person name="Wang X."/>
            <person name="Wang W."/>
            <person name="Dong Y."/>
            <person name="Xiao B."/>
        </authorList>
    </citation>
    <scope>NUCLEOTIDE SEQUENCE [LARGE SCALE GENOMIC DNA]</scope>
    <source>
        <strain evidence="2">race 0</strain>
    </source>
</reference>
<dbReference type="EMBL" id="LNFO01000910">
    <property type="protein sequence ID" value="KUF97849.1"/>
    <property type="molecule type" value="Genomic_DNA"/>
</dbReference>